<feature type="transmembrane region" description="Helical" evidence="7">
    <location>
        <begin position="278"/>
        <end position="301"/>
    </location>
</feature>
<feature type="transmembrane region" description="Helical" evidence="7">
    <location>
        <begin position="89"/>
        <end position="107"/>
    </location>
</feature>
<keyword evidence="10" id="KW-1185">Reference proteome</keyword>
<feature type="domain" description="Major facilitator superfamily (MFS) profile" evidence="8">
    <location>
        <begin position="24"/>
        <end position="469"/>
    </location>
</feature>
<dbReference type="PANTHER" id="PTHR42718:SF42">
    <property type="entry name" value="EXPORT PROTEIN"/>
    <property type="match status" value="1"/>
</dbReference>
<feature type="transmembrane region" description="Helical" evidence="7">
    <location>
        <begin position="62"/>
        <end position="82"/>
    </location>
</feature>
<keyword evidence="3" id="KW-1003">Cell membrane</keyword>
<dbReference type="Pfam" id="PF07690">
    <property type="entry name" value="MFS_1"/>
    <property type="match status" value="1"/>
</dbReference>
<feature type="transmembrane region" description="Helical" evidence="7">
    <location>
        <begin position="119"/>
        <end position="137"/>
    </location>
</feature>
<feature type="transmembrane region" description="Helical" evidence="7">
    <location>
        <begin position="313"/>
        <end position="332"/>
    </location>
</feature>
<proteinExistence type="predicted"/>
<feature type="transmembrane region" description="Helical" evidence="7">
    <location>
        <begin position="443"/>
        <end position="464"/>
    </location>
</feature>
<gene>
    <name evidence="9" type="ORF">Ahu01nite_017890</name>
</gene>
<keyword evidence="2" id="KW-0813">Transport</keyword>
<dbReference type="CDD" id="cd17321">
    <property type="entry name" value="MFS_MMR_MDR_like"/>
    <property type="match status" value="1"/>
</dbReference>
<dbReference type="PROSITE" id="PS50850">
    <property type="entry name" value="MFS"/>
    <property type="match status" value="1"/>
</dbReference>
<evidence type="ECO:0000313" key="9">
    <source>
        <dbReference type="EMBL" id="GIE18687.1"/>
    </source>
</evidence>
<dbReference type="Gene3D" id="1.20.1250.20">
    <property type="entry name" value="MFS general substrate transporter like domains"/>
    <property type="match status" value="1"/>
</dbReference>
<comment type="caution">
    <text evidence="9">The sequence shown here is derived from an EMBL/GenBank/DDBJ whole genome shotgun (WGS) entry which is preliminary data.</text>
</comment>
<dbReference type="EMBL" id="BOMN01000022">
    <property type="protein sequence ID" value="GIE18687.1"/>
    <property type="molecule type" value="Genomic_DNA"/>
</dbReference>
<evidence type="ECO:0000256" key="3">
    <source>
        <dbReference type="ARBA" id="ARBA00022475"/>
    </source>
</evidence>
<organism evidence="9 10">
    <name type="scientific">Winogradskya humida</name>
    <dbReference type="NCBI Taxonomy" id="113566"/>
    <lineage>
        <taxon>Bacteria</taxon>
        <taxon>Bacillati</taxon>
        <taxon>Actinomycetota</taxon>
        <taxon>Actinomycetes</taxon>
        <taxon>Micromonosporales</taxon>
        <taxon>Micromonosporaceae</taxon>
        <taxon>Winogradskya</taxon>
    </lineage>
</organism>
<dbReference type="InterPro" id="IPR004638">
    <property type="entry name" value="EmrB-like"/>
</dbReference>
<dbReference type="InterPro" id="IPR020846">
    <property type="entry name" value="MFS_dom"/>
</dbReference>
<feature type="transmembrane region" description="Helical" evidence="7">
    <location>
        <begin position="240"/>
        <end position="257"/>
    </location>
</feature>
<feature type="transmembrane region" description="Helical" evidence="7">
    <location>
        <begin position="21"/>
        <end position="42"/>
    </location>
</feature>
<protein>
    <submittedName>
        <fullName evidence="9">MFS transporter</fullName>
    </submittedName>
</protein>
<name>A0ABQ3ZJL0_9ACTN</name>
<reference evidence="9 10" key="1">
    <citation type="submission" date="2021-01" db="EMBL/GenBank/DDBJ databases">
        <title>Whole genome shotgun sequence of Actinoplanes humidus NBRC 14915.</title>
        <authorList>
            <person name="Komaki H."/>
            <person name="Tamura T."/>
        </authorList>
    </citation>
    <scope>NUCLEOTIDE SEQUENCE [LARGE SCALE GENOMIC DNA]</scope>
    <source>
        <strain evidence="9 10">NBRC 14915</strain>
    </source>
</reference>
<evidence type="ECO:0000256" key="4">
    <source>
        <dbReference type="ARBA" id="ARBA00022692"/>
    </source>
</evidence>
<feature type="transmembrane region" description="Helical" evidence="7">
    <location>
        <begin position="344"/>
        <end position="367"/>
    </location>
</feature>
<feature type="transmembrane region" description="Helical" evidence="7">
    <location>
        <begin position="414"/>
        <end position="431"/>
    </location>
</feature>
<dbReference type="PANTHER" id="PTHR42718">
    <property type="entry name" value="MAJOR FACILITATOR SUPERFAMILY MULTIDRUG TRANSPORTER MFSC"/>
    <property type="match status" value="1"/>
</dbReference>
<feature type="transmembrane region" description="Helical" evidence="7">
    <location>
        <begin position="149"/>
        <end position="171"/>
    </location>
</feature>
<feature type="transmembrane region" description="Helical" evidence="7">
    <location>
        <begin position="177"/>
        <end position="198"/>
    </location>
</feature>
<accession>A0ABQ3ZJL0</accession>
<feature type="transmembrane region" description="Helical" evidence="7">
    <location>
        <begin position="210"/>
        <end position="228"/>
    </location>
</feature>
<evidence type="ECO:0000259" key="8">
    <source>
        <dbReference type="PROSITE" id="PS50850"/>
    </source>
</evidence>
<evidence type="ECO:0000256" key="1">
    <source>
        <dbReference type="ARBA" id="ARBA00004651"/>
    </source>
</evidence>
<evidence type="ECO:0000256" key="5">
    <source>
        <dbReference type="ARBA" id="ARBA00022989"/>
    </source>
</evidence>
<comment type="subcellular location">
    <subcellularLocation>
        <location evidence="1">Cell membrane</location>
        <topology evidence="1">Multi-pass membrane protein</topology>
    </subcellularLocation>
</comment>
<keyword evidence="4 7" id="KW-0812">Transmembrane</keyword>
<evidence type="ECO:0000256" key="6">
    <source>
        <dbReference type="ARBA" id="ARBA00023136"/>
    </source>
</evidence>
<dbReference type="InterPro" id="IPR036259">
    <property type="entry name" value="MFS_trans_sf"/>
</dbReference>
<evidence type="ECO:0000313" key="10">
    <source>
        <dbReference type="Proteomes" id="UP000603200"/>
    </source>
</evidence>
<sequence length="506" mass="51222">MTALASPAPAAAAAPRRNRPLAAVIAAVGIPTFMVTLDNLVVTTALPVIKADIGASITDLQWFVNAYTLPFAAFLLTAAALGDRLGRRRLYLGGIVLFTLASAAAALATEPWQLTAARAIQGIGGAAVTPLSLTLLAQAGPDRLRNASVGIWGGISGLGVAIGPVVGGAVIEGLDWSFIFWLNVPVGVIAVILAATVLDESRGGARRLDPLGLVLSAAGMLLLVWGVADGPDHGWTSARVLGMLAGGVALLTAFVVWQRRNSTPMLPLILFRNRAFSLVSVVSLTFSAGAFGAVFLLAQFFQVVQGLTPLEAGVRTLAWTAAPMLVAPLAGIYSDRLGVRNMIVAGQVFLAAGVIWLAVVTTTTVTYPHMVTGFILAGIGMGLSFAPISTLALASAPADQRGVASGTNNTIRQAGVAIGVAVLASVFSSAGSYSSPQSFVDGLVPAVLVGGAVIAVGAVVALFLPGRNTALTVTASPVATVTPTGTDAEVATVPTVAAVTPVGTAD</sequence>
<dbReference type="NCBIfam" id="TIGR00711">
    <property type="entry name" value="efflux_EmrB"/>
    <property type="match status" value="1"/>
</dbReference>
<dbReference type="SUPFAM" id="SSF103473">
    <property type="entry name" value="MFS general substrate transporter"/>
    <property type="match status" value="1"/>
</dbReference>
<evidence type="ECO:0000256" key="2">
    <source>
        <dbReference type="ARBA" id="ARBA00022448"/>
    </source>
</evidence>
<dbReference type="InterPro" id="IPR011701">
    <property type="entry name" value="MFS"/>
</dbReference>
<dbReference type="PRINTS" id="PR01036">
    <property type="entry name" value="TCRTETB"/>
</dbReference>
<dbReference type="RefSeq" id="WP_203835944.1">
    <property type="nucleotide sequence ID" value="NZ_BAAATV010000003.1"/>
</dbReference>
<dbReference type="Proteomes" id="UP000603200">
    <property type="component" value="Unassembled WGS sequence"/>
</dbReference>
<dbReference type="Gene3D" id="1.20.1720.10">
    <property type="entry name" value="Multidrug resistance protein D"/>
    <property type="match status" value="1"/>
</dbReference>
<feature type="transmembrane region" description="Helical" evidence="7">
    <location>
        <begin position="373"/>
        <end position="394"/>
    </location>
</feature>
<keyword evidence="5 7" id="KW-1133">Transmembrane helix</keyword>
<keyword evidence="6 7" id="KW-0472">Membrane</keyword>
<evidence type="ECO:0000256" key="7">
    <source>
        <dbReference type="SAM" id="Phobius"/>
    </source>
</evidence>